<reference evidence="1 2" key="1">
    <citation type="journal article" date="2016" name="Mol. Biol. Evol.">
        <title>Comparative Genomics of Early-Diverging Mushroom-Forming Fungi Provides Insights into the Origins of Lignocellulose Decay Capabilities.</title>
        <authorList>
            <person name="Nagy L.G."/>
            <person name="Riley R."/>
            <person name="Tritt A."/>
            <person name="Adam C."/>
            <person name="Daum C."/>
            <person name="Floudas D."/>
            <person name="Sun H."/>
            <person name="Yadav J.S."/>
            <person name="Pangilinan J."/>
            <person name="Larsson K.H."/>
            <person name="Matsuura K."/>
            <person name="Barry K."/>
            <person name="Labutti K."/>
            <person name="Kuo R."/>
            <person name="Ohm R.A."/>
            <person name="Bhattacharya S.S."/>
            <person name="Shirouzu T."/>
            <person name="Yoshinaga Y."/>
            <person name="Martin F.M."/>
            <person name="Grigoriev I.V."/>
            <person name="Hibbett D.S."/>
        </authorList>
    </citation>
    <scope>NUCLEOTIDE SEQUENCE [LARGE SCALE GENOMIC DNA]</scope>
    <source>
        <strain evidence="1 2">HHB12733</strain>
    </source>
</reference>
<gene>
    <name evidence="1" type="ORF">CALCODRAFT_507807</name>
</gene>
<dbReference type="InParanoid" id="A0A165H837"/>
<dbReference type="AlphaFoldDB" id="A0A165H837"/>
<keyword evidence="2" id="KW-1185">Reference proteome</keyword>
<name>A0A165H837_9BASI</name>
<organism evidence="1 2">
    <name type="scientific">Calocera cornea HHB12733</name>
    <dbReference type="NCBI Taxonomy" id="1353952"/>
    <lineage>
        <taxon>Eukaryota</taxon>
        <taxon>Fungi</taxon>
        <taxon>Dikarya</taxon>
        <taxon>Basidiomycota</taxon>
        <taxon>Agaricomycotina</taxon>
        <taxon>Dacrymycetes</taxon>
        <taxon>Dacrymycetales</taxon>
        <taxon>Dacrymycetaceae</taxon>
        <taxon>Calocera</taxon>
    </lineage>
</organism>
<evidence type="ECO:0000313" key="1">
    <source>
        <dbReference type="EMBL" id="KZT58971.1"/>
    </source>
</evidence>
<accession>A0A165H837</accession>
<dbReference type="EMBL" id="KV423945">
    <property type="protein sequence ID" value="KZT58971.1"/>
    <property type="molecule type" value="Genomic_DNA"/>
</dbReference>
<protein>
    <submittedName>
        <fullName evidence="1">Uncharacterized protein</fullName>
    </submittedName>
</protein>
<dbReference type="Proteomes" id="UP000076842">
    <property type="component" value="Unassembled WGS sequence"/>
</dbReference>
<sequence>MTRQIRGALGGTRLLPLWYQLHQWWLTWYGEVDSHDGSGTELELYELYNGVQRAEREEEPTRDGAVEQVKHNSLEGQIEAMARCFHTSANFLKRKSRGTRHGQVSKGLWEAVSSSYQPIKPMQQWRSLFKKYEARQRASGASHKYKIKQSAIGN</sequence>
<proteinExistence type="predicted"/>
<evidence type="ECO:0000313" key="2">
    <source>
        <dbReference type="Proteomes" id="UP000076842"/>
    </source>
</evidence>